<evidence type="ECO:0000259" key="8">
    <source>
        <dbReference type="PROSITE" id="PS50109"/>
    </source>
</evidence>
<feature type="transmembrane region" description="Helical" evidence="7">
    <location>
        <begin position="50"/>
        <end position="67"/>
    </location>
</feature>
<keyword evidence="6" id="KW-0902">Two-component regulatory system</keyword>
<dbReference type="InterPro" id="IPR000014">
    <property type="entry name" value="PAS"/>
</dbReference>
<dbReference type="Pfam" id="PF00512">
    <property type="entry name" value="HisKA"/>
    <property type="match status" value="1"/>
</dbReference>
<proteinExistence type="predicted"/>
<evidence type="ECO:0000256" key="5">
    <source>
        <dbReference type="ARBA" id="ARBA00022777"/>
    </source>
</evidence>
<dbReference type="Gene3D" id="3.30.450.20">
    <property type="entry name" value="PAS domain"/>
    <property type="match status" value="1"/>
</dbReference>
<dbReference type="InterPro" id="IPR036097">
    <property type="entry name" value="HisK_dim/P_sf"/>
</dbReference>
<dbReference type="SUPFAM" id="SSF47384">
    <property type="entry name" value="Homodimeric domain of signal transducing histidine kinase"/>
    <property type="match status" value="1"/>
</dbReference>
<evidence type="ECO:0000256" key="3">
    <source>
        <dbReference type="ARBA" id="ARBA00022553"/>
    </source>
</evidence>
<dbReference type="Pfam" id="PF02518">
    <property type="entry name" value="HATPase_c"/>
    <property type="match status" value="1"/>
</dbReference>
<reference evidence="11" key="1">
    <citation type="journal article" date="2019" name="Int. J. Syst. Evol. Microbiol.">
        <title>The Global Catalogue of Microorganisms (GCM) 10K type strain sequencing project: providing services to taxonomists for standard genome sequencing and annotation.</title>
        <authorList>
            <consortium name="The Broad Institute Genomics Platform"/>
            <consortium name="The Broad Institute Genome Sequencing Center for Infectious Disease"/>
            <person name="Wu L."/>
            <person name="Ma J."/>
        </authorList>
    </citation>
    <scope>NUCLEOTIDE SEQUENCE [LARGE SCALE GENOMIC DNA]</scope>
    <source>
        <strain evidence="11">TISTR 2562</strain>
    </source>
</reference>
<feature type="transmembrane region" description="Helical" evidence="7">
    <location>
        <begin position="127"/>
        <end position="148"/>
    </location>
</feature>
<dbReference type="InterPro" id="IPR004358">
    <property type="entry name" value="Sig_transdc_His_kin-like_C"/>
</dbReference>
<feature type="transmembrane region" description="Helical" evidence="7">
    <location>
        <begin position="79"/>
        <end position="97"/>
    </location>
</feature>
<dbReference type="SMART" id="SM00388">
    <property type="entry name" value="HisKA"/>
    <property type="match status" value="1"/>
</dbReference>
<comment type="catalytic activity">
    <reaction evidence="1">
        <text>ATP + protein L-histidine = ADP + protein N-phospho-L-histidine.</text>
        <dbReference type="EC" id="2.7.13.3"/>
    </reaction>
</comment>
<sequence>MLIFWIRAHASLPGAKWFILANYSMLWWLLAVGLELSVPSVECKVFWGQLSWPGIVLLPTFWSFFLYEYALSRNVSTRISLLGVLVFPTLISLLVFSNSWHGLFYGPQTRMITGEQADYVHYDHGPFFFAAIGYLYLLIMGSTLIAGRAAKKANPAVQSFFVKLFLTTVFPVVANLGYVIFGFTLYGMDPTPFSFAISLTLVVWLILDNRWVDVNAIARDLLFYNSSDLVFIVDGQGKLFQANQSAQELLGRQPTEGRDLTALAGFGIAFGRLLREGALPEALEVQNGARHFVARAYRISLGRGQKLLGWAVSFVDVTTQRLAAERAISAERQQTQFLATVSHELRTPLTVINGSMQMLTANREKLPPEQVDRLLDLTTRNAGRLVTLVNDLLDTQKLASSEFRLKLQICDLGVIVSDAVASMETFRPESGISLTCDAPVGELRVLGDCDRLAQVVTNVISNAIKFSEPGGTVAIRARAAGETAIVEIEDKGCGIPAGAEEKVFGRFTQVDGSDAKEVYGSGLGMHISRQIMLRHGGRIGYVSALGVGTTFSIEIPLDARFPATQETPEALGSRVPPVPAAS</sequence>
<dbReference type="CDD" id="cd00130">
    <property type="entry name" value="PAS"/>
    <property type="match status" value="1"/>
</dbReference>
<evidence type="ECO:0000256" key="7">
    <source>
        <dbReference type="SAM" id="Phobius"/>
    </source>
</evidence>
<keyword evidence="7" id="KW-0812">Transmembrane</keyword>
<evidence type="ECO:0000259" key="9">
    <source>
        <dbReference type="PROSITE" id="PS50112"/>
    </source>
</evidence>
<dbReference type="RefSeq" id="WP_386373303.1">
    <property type="nucleotide sequence ID" value="NZ_JBHUMP010000005.1"/>
</dbReference>
<keyword evidence="3" id="KW-0597">Phosphoprotein</keyword>
<dbReference type="CDD" id="cd00082">
    <property type="entry name" value="HisKA"/>
    <property type="match status" value="1"/>
</dbReference>
<dbReference type="PANTHER" id="PTHR43711:SF1">
    <property type="entry name" value="HISTIDINE KINASE 1"/>
    <property type="match status" value="1"/>
</dbReference>
<evidence type="ECO:0000256" key="4">
    <source>
        <dbReference type="ARBA" id="ARBA00022679"/>
    </source>
</evidence>
<gene>
    <name evidence="10" type="ORF">ACFSUD_08285</name>
</gene>
<evidence type="ECO:0000256" key="6">
    <source>
        <dbReference type="ARBA" id="ARBA00023012"/>
    </source>
</evidence>
<keyword evidence="4" id="KW-0808">Transferase</keyword>
<dbReference type="Gene3D" id="3.30.565.10">
    <property type="entry name" value="Histidine kinase-like ATPase, C-terminal domain"/>
    <property type="match status" value="1"/>
</dbReference>
<dbReference type="Pfam" id="PF16927">
    <property type="entry name" value="HisKA_7TM"/>
    <property type="match status" value="1"/>
</dbReference>
<evidence type="ECO:0000256" key="1">
    <source>
        <dbReference type="ARBA" id="ARBA00000085"/>
    </source>
</evidence>
<dbReference type="InterPro" id="IPR050736">
    <property type="entry name" value="Sensor_HK_Regulatory"/>
</dbReference>
<dbReference type="InterPro" id="IPR035965">
    <property type="entry name" value="PAS-like_dom_sf"/>
</dbReference>
<feature type="domain" description="Histidine kinase" evidence="8">
    <location>
        <begin position="340"/>
        <end position="559"/>
    </location>
</feature>
<dbReference type="EC" id="2.7.13.3" evidence="2"/>
<accession>A0ABW5U106</accession>
<feature type="domain" description="PAS" evidence="9">
    <location>
        <begin position="222"/>
        <end position="256"/>
    </location>
</feature>
<dbReference type="Gene3D" id="1.10.287.130">
    <property type="match status" value="1"/>
</dbReference>
<feature type="transmembrane region" description="Helical" evidence="7">
    <location>
        <begin position="12"/>
        <end position="30"/>
    </location>
</feature>
<dbReference type="PROSITE" id="PS50112">
    <property type="entry name" value="PAS"/>
    <property type="match status" value="1"/>
</dbReference>
<dbReference type="SMART" id="SM00387">
    <property type="entry name" value="HATPase_c"/>
    <property type="match status" value="1"/>
</dbReference>
<comment type="caution">
    <text evidence="10">The sequence shown here is derived from an EMBL/GenBank/DDBJ whole genome shotgun (WGS) entry which is preliminary data.</text>
</comment>
<keyword evidence="5 10" id="KW-0418">Kinase</keyword>
<dbReference type="EMBL" id="JBHUMP010000005">
    <property type="protein sequence ID" value="MFD2739562.1"/>
    <property type="molecule type" value="Genomic_DNA"/>
</dbReference>
<dbReference type="InterPro" id="IPR005467">
    <property type="entry name" value="His_kinase_dom"/>
</dbReference>
<evidence type="ECO:0000313" key="10">
    <source>
        <dbReference type="EMBL" id="MFD2739562.1"/>
    </source>
</evidence>
<organism evidence="10 11">
    <name type="scientific">Sulfitobacter aestuarii</name>
    <dbReference type="NCBI Taxonomy" id="2161676"/>
    <lineage>
        <taxon>Bacteria</taxon>
        <taxon>Pseudomonadati</taxon>
        <taxon>Pseudomonadota</taxon>
        <taxon>Alphaproteobacteria</taxon>
        <taxon>Rhodobacterales</taxon>
        <taxon>Roseobacteraceae</taxon>
        <taxon>Sulfitobacter</taxon>
    </lineage>
</organism>
<evidence type="ECO:0000313" key="11">
    <source>
        <dbReference type="Proteomes" id="UP001597474"/>
    </source>
</evidence>
<dbReference type="InterPro" id="IPR031621">
    <property type="entry name" value="HisKA_7TM"/>
</dbReference>
<dbReference type="InterPro" id="IPR003594">
    <property type="entry name" value="HATPase_dom"/>
</dbReference>
<dbReference type="PANTHER" id="PTHR43711">
    <property type="entry name" value="TWO-COMPONENT HISTIDINE KINASE"/>
    <property type="match status" value="1"/>
</dbReference>
<dbReference type="PRINTS" id="PR00344">
    <property type="entry name" value="BCTRLSENSOR"/>
</dbReference>
<dbReference type="SUPFAM" id="SSF55785">
    <property type="entry name" value="PYP-like sensor domain (PAS domain)"/>
    <property type="match status" value="1"/>
</dbReference>
<dbReference type="Proteomes" id="UP001597474">
    <property type="component" value="Unassembled WGS sequence"/>
</dbReference>
<name>A0ABW5U106_9RHOB</name>
<dbReference type="CDD" id="cd00075">
    <property type="entry name" value="HATPase"/>
    <property type="match status" value="1"/>
</dbReference>
<keyword evidence="11" id="KW-1185">Reference proteome</keyword>
<dbReference type="PROSITE" id="PS50109">
    <property type="entry name" value="HIS_KIN"/>
    <property type="match status" value="1"/>
</dbReference>
<evidence type="ECO:0000256" key="2">
    <source>
        <dbReference type="ARBA" id="ARBA00012438"/>
    </source>
</evidence>
<dbReference type="InterPro" id="IPR003661">
    <property type="entry name" value="HisK_dim/P_dom"/>
</dbReference>
<keyword evidence="7" id="KW-1133">Transmembrane helix</keyword>
<protein>
    <recommendedName>
        <fullName evidence="2">histidine kinase</fullName>
        <ecNumber evidence="2">2.7.13.3</ecNumber>
    </recommendedName>
</protein>
<keyword evidence="7" id="KW-0472">Membrane</keyword>
<dbReference type="GO" id="GO:0016301">
    <property type="term" value="F:kinase activity"/>
    <property type="evidence" value="ECO:0007669"/>
    <property type="project" value="UniProtKB-KW"/>
</dbReference>
<dbReference type="SUPFAM" id="SSF55874">
    <property type="entry name" value="ATPase domain of HSP90 chaperone/DNA topoisomerase II/histidine kinase"/>
    <property type="match status" value="1"/>
</dbReference>
<dbReference type="InterPro" id="IPR036890">
    <property type="entry name" value="HATPase_C_sf"/>
</dbReference>
<feature type="transmembrane region" description="Helical" evidence="7">
    <location>
        <begin position="160"/>
        <end position="181"/>
    </location>
</feature>